<dbReference type="Proteomes" id="UP000030645">
    <property type="component" value="Unassembled WGS sequence"/>
</dbReference>
<keyword evidence="2" id="KW-1185">Reference proteome</keyword>
<sequence>MSSAVRGKARASHHRRASETLWLLLLTCKQASPAVRFKKLGFRVSRDNVNAVFYAETYHPIKATSIDGTDFIPHDSAVYHAYLYDPLGDPNLLGGSYSLAALSSSPAVLTNPSNTLRKDSKSQPLPGDLLWNFVSLVSARLVVSVSGFSFF</sequence>
<gene>
    <name evidence="1" type="ORF">L484_024629</name>
</gene>
<dbReference type="STRING" id="981085.W9QRP4"/>
<protein>
    <submittedName>
        <fullName evidence="1">Uncharacterized protein</fullName>
    </submittedName>
</protein>
<evidence type="ECO:0000313" key="2">
    <source>
        <dbReference type="Proteomes" id="UP000030645"/>
    </source>
</evidence>
<name>W9QRP4_9ROSA</name>
<dbReference type="AlphaFoldDB" id="W9QRP4"/>
<proteinExistence type="predicted"/>
<accession>W9QRP4</accession>
<dbReference type="eggNOG" id="KOG0113">
    <property type="taxonomic scope" value="Eukaryota"/>
</dbReference>
<dbReference type="EMBL" id="KE344061">
    <property type="protein sequence ID" value="EXB52079.1"/>
    <property type="molecule type" value="Genomic_DNA"/>
</dbReference>
<reference evidence="2" key="1">
    <citation type="submission" date="2013-01" db="EMBL/GenBank/DDBJ databases">
        <title>Draft Genome Sequence of a Mulberry Tree, Morus notabilis C.K. Schneid.</title>
        <authorList>
            <person name="He N."/>
            <person name="Zhao S."/>
        </authorList>
    </citation>
    <scope>NUCLEOTIDE SEQUENCE</scope>
</reference>
<organism evidence="1 2">
    <name type="scientific">Morus notabilis</name>
    <dbReference type="NCBI Taxonomy" id="981085"/>
    <lineage>
        <taxon>Eukaryota</taxon>
        <taxon>Viridiplantae</taxon>
        <taxon>Streptophyta</taxon>
        <taxon>Embryophyta</taxon>
        <taxon>Tracheophyta</taxon>
        <taxon>Spermatophyta</taxon>
        <taxon>Magnoliopsida</taxon>
        <taxon>eudicotyledons</taxon>
        <taxon>Gunneridae</taxon>
        <taxon>Pentapetalae</taxon>
        <taxon>rosids</taxon>
        <taxon>fabids</taxon>
        <taxon>Rosales</taxon>
        <taxon>Moraceae</taxon>
        <taxon>Moreae</taxon>
        <taxon>Morus</taxon>
    </lineage>
</organism>
<evidence type="ECO:0000313" key="1">
    <source>
        <dbReference type="EMBL" id="EXB52079.1"/>
    </source>
</evidence>